<comment type="caution">
    <text evidence="2">The sequence shown here is derived from an EMBL/GenBank/DDBJ whole genome shotgun (WGS) entry which is preliminary data.</text>
</comment>
<protein>
    <recommendedName>
        <fullName evidence="1">Fe/B12 periplasmic-binding domain-containing protein</fullName>
    </recommendedName>
</protein>
<proteinExistence type="predicted"/>
<dbReference type="InterPro" id="IPR002491">
    <property type="entry name" value="ABC_transptr_periplasmic_BD"/>
</dbReference>
<dbReference type="CDD" id="cd00636">
    <property type="entry name" value="TroA-like"/>
    <property type="match status" value="1"/>
</dbReference>
<dbReference type="Pfam" id="PF01497">
    <property type="entry name" value="Peripla_BP_2"/>
    <property type="match status" value="1"/>
</dbReference>
<sequence>MPASALAAALSVASLNLCTDEYLLLLARPQEIASVSFLSQDPQESPLWRLARGHRPNRGSLEDVLAAKPDVVLTVGGGGRATSLIAGRLGMKVVDLPPAMSVNDVSANLARVAQALGDPSRAAAWQSRLTRLRATAPKAFTDGIWLGSGGSTLSVPSAGSEWLRLAGIRQRALSGDRVSLETLLVRPPSVLVESRYRSAQMSRGAVWLNHPIVRNVKAKRVSADGRAWTCMGPLLIGEVERLRAQLR</sequence>
<reference evidence="2 3" key="1">
    <citation type="submission" date="2022-03" db="EMBL/GenBank/DDBJ databases">
        <authorList>
            <person name="Jo J.-H."/>
            <person name="Im W.-T."/>
        </authorList>
    </citation>
    <scope>NUCLEOTIDE SEQUENCE [LARGE SCALE GENOMIC DNA]</scope>
    <source>
        <strain evidence="2 3">SM33</strain>
    </source>
</reference>
<dbReference type="Gene3D" id="3.40.50.1980">
    <property type="entry name" value="Nitrogenase molybdenum iron protein domain"/>
    <property type="match status" value="1"/>
</dbReference>
<evidence type="ECO:0000259" key="1">
    <source>
        <dbReference type="Pfam" id="PF01497"/>
    </source>
</evidence>
<feature type="domain" description="Fe/B12 periplasmic-binding" evidence="1">
    <location>
        <begin position="12"/>
        <end position="131"/>
    </location>
</feature>
<organism evidence="2 3">
    <name type="scientific">Sphingomonas telluris</name>
    <dbReference type="NCBI Taxonomy" id="2907998"/>
    <lineage>
        <taxon>Bacteria</taxon>
        <taxon>Pseudomonadati</taxon>
        <taxon>Pseudomonadota</taxon>
        <taxon>Alphaproteobacteria</taxon>
        <taxon>Sphingomonadales</taxon>
        <taxon>Sphingomonadaceae</taxon>
        <taxon>Sphingomonas</taxon>
    </lineage>
</organism>
<name>A0ABS9VK54_9SPHN</name>
<gene>
    <name evidence="2" type="ORF">LZ016_04490</name>
</gene>
<evidence type="ECO:0000313" key="2">
    <source>
        <dbReference type="EMBL" id="MCH8615360.1"/>
    </source>
</evidence>
<evidence type="ECO:0000313" key="3">
    <source>
        <dbReference type="Proteomes" id="UP001203058"/>
    </source>
</evidence>
<accession>A0ABS9VK54</accession>
<dbReference type="Proteomes" id="UP001203058">
    <property type="component" value="Unassembled WGS sequence"/>
</dbReference>
<dbReference type="EMBL" id="JAKZHW010000001">
    <property type="protein sequence ID" value="MCH8615360.1"/>
    <property type="molecule type" value="Genomic_DNA"/>
</dbReference>
<dbReference type="RefSeq" id="WP_241446115.1">
    <property type="nucleotide sequence ID" value="NZ_JAKZHW010000001.1"/>
</dbReference>
<keyword evidence="3" id="KW-1185">Reference proteome</keyword>
<dbReference type="SUPFAM" id="SSF53807">
    <property type="entry name" value="Helical backbone' metal receptor"/>
    <property type="match status" value="1"/>
</dbReference>